<feature type="repeat" description="ANK" evidence="1">
    <location>
        <begin position="161"/>
        <end position="190"/>
    </location>
</feature>
<keyword evidence="2" id="KW-0802">TPR repeat</keyword>
<dbReference type="PANTHER" id="PTHR46224">
    <property type="entry name" value="ANKYRIN REPEAT FAMILY PROTEIN"/>
    <property type="match status" value="1"/>
</dbReference>
<protein>
    <submittedName>
        <fullName evidence="3">Uncharacterized protein</fullName>
    </submittedName>
</protein>
<dbReference type="InterPro" id="IPR019734">
    <property type="entry name" value="TPR_rpt"/>
</dbReference>
<evidence type="ECO:0000256" key="2">
    <source>
        <dbReference type="PROSITE-ProRule" id="PRU00339"/>
    </source>
</evidence>
<dbReference type="PANTHER" id="PTHR46224:SF68">
    <property type="entry name" value="OS08G0325400 PROTEIN"/>
    <property type="match status" value="1"/>
</dbReference>
<keyword evidence="1" id="KW-0040">ANK repeat</keyword>
<dbReference type="InterPro" id="IPR051616">
    <property type="entry name" value="Cul2-RING_E3_ligase_SR"/>
</dbReference>
<dbReference type="PROSITE" id="PS50005">
    <property type="entry name" value="TPR"/>
    <property type="match status" value="2"/>
</dbReference>
<dbReference type="PROSITE" id="PS50088">
    <property type="entry name" value="ANK_REPEAT"/>
    <property type="match status" value="5"/>
</dbReference>
<dbReference type="Gene3D" id="1.25.40.10">
    <property type="entry name" value="Tetratricopeptide repeat domain"/>
    <property type="match status" value="1"/>
</dbReference>
<dbReference type="InterPro" id="IPR002110">
    <property type="entry name" value="Ankyrin_rpt"/>
</dbReference>
<dbReference type="Gramene" id="LPERR02G13830.2">
    <property type="protein sequence ID" value="LPERR02G13830.2"/>
    <property type="gene ID" value="LPERR02G13830"/>
</dbReference>
<organism evidence="3 4">
    <name type="scientific">Leersia perrieri</name>
    <dbReference type="NCBI Taxonomy" id="77586"/>
    <lineage>
        <taxon>Eukaryota</taxon>
        <taxon>Viridiplantae</taxon>
        <taxon>Streptophyta</taxon>
        <taxon>Embryophyta</taxon>
        <taxon>Tracheophyta</taxon>
        <taxon>Spermatophyta</taxon>
        <taxon>Magnoliopsida</taxon>
        <taxon>Liliopsida</taxon>
        <taxon>Poales</taxon>
        <taxon>Poaceae</taxon>
        <taxon>BOP clade</taxon>
        <taxon>Oryzoideae</taxon>
        <taxon>Oryzeae</taxon>
        <taxon>Oryzinae</taxon>
        <taxon>Leersia</taxon>
    </lineage>
</organism>
<dbReference type="HOGENOM" id="CLU_000134_44_6_1"/>
<accession>A0A0D9VG48</accession>
<dbReference type="EnsemblPlants" id="LPERR02G13830.2">
    <property type="protein sequence ID" value="LPERR02G13830.2"/>
    <property type="gene ID" value="LPERR02G13830"/>
</dbReference>
<feature type="repeat" description="ANK" evidence="1">
    <location>
        <begin position="93"/>
        <end position="125"/>
    </location>
</feature>
<dbReference type="SMART" id="SM00248">
    <property type="entry name" value="ANK"/>
    <property type="match status" value="8"/>
</dbReference>
<proteinExistence type="predicted"/>
<dbReference type="PRINTS" id="PR01415">
    <property type="entry name" value="ANKYRIN"/>
</dbReference>
<feature type="repeat" description="TPR" evidence="2">
    <location>
        <begin position="435"/>
        <end position="468"/>
    </location>
</feature>
<evidence type="ECO:0000313" key="4">
    <source>
        <dbReference type="Proteomes" id="UP000032180"/>
    </source>
</evidence>
<reference evidence="3" key="3">
    <citation type="submission" date="2015-04" db="UniProtKB">
        <authorList>
            <consortium name="EnsemblPlants"/>
        </authorList>
    </citation>
    <scope>IDENTIFICATION</scope>
</reference>
<dbReference type="Gene3D" id="1.25.40.20">
    <property type="entry name" value="Ankyrin repeat-containing domain"/>
    <property type="match status" value="2"/>
</dbReference>
<dbReference type="SMART" id="SM00028">
    <property type="entry name" value="TPR"/>
    <property type="match status" value="3"/>
</dbReference>
<dbReference type="InterPro" id="IPR036770">
    <property type="entry name" value="Ankyrin_rpt-contain_sf"/>
</dbReference>
<dbReference type="PROSITE" id="PS50297">
    <property type="entry name" value="ANK_REP_REGION"/>
    <property type="match status" value="5"/>
</dbReference>
<feature type="repeat" description="ANK" evidence="1">
    <location>
        <begin position="126"/>
        <end position="158"/>
    </location>
</feature>
<feature type="repeat" description="ANK" evidence="1">
    <location>
        <begin position="320"/>
        <end position="352"/>
    </location>
</feature>
<dbReference type="InterPro" id="IPR011990">
    <property type="entry name" value="TPR-like_helical_dom_sf"/>
</dbReference>
<feature type="repeat" description="ANK" evidence="1">
    <location>
        <begin position="190"/>
        <end position="222"/>
    </location>
</feature>
<keyword evidence="4" id="KW-1185">Reference proteome</keyword>
<dbReference type="AlphaFoldDB" id="A0A0D9VG48"/>
<evidence type="ECO:0000256" key="1">
    <source>
        <dbReference type="PROSITE-ProRule" id="PRU00023"/>
    </source>
</evidence>
<dbReference type="Pfam" id="PF12796">
    <property type="entry name" value="Ank_2"/>
    <property type="match status" value="2"/>
</dbReference>
<sequence>MASPFAYAGGMVQHMLFEAADSGDLYIVKGMAMLLDEGRGRPGKAVQAARLGGIDEAVDGMGVQHIAASKGRLGVCRYLIEELRMDVDDVDEGGKTPLMMAILLKHVSTVKYLPDHGADVNKASHDGSTPLHLATRLGDCGMVQLLLAKGACVDPVAYCGTPLHVAATQGQDGVMKILLDHSADFNKMVDGRTPLAAAMSAGELKCVNLLIEAGGVVSRDHTSTAAKGGSTERFNYSMEETGANSNISDNGKPVSKRKATELKSLGNKAVEKKDYLSTTGFYSKGSYGVLEGICKHGGRLEVCRYLIEELRLDVDDVDQEGRTLLIIAILFNHVSTVEYLLNHGADVNKARNDGFTPLHLAYCGTPLHVAASEGRDGAMKILLHHSAGVGGVVSGDCTLTAEESGLTEHFNYSMEETGANCNIFDDGEPVSKMNKAELKSLGNEAVEKKDYLSATRFYSKAVELYPDDATLFSNRSLCWHHMGDGGKALLDVYECRKLRPDWPKAYYRQGAALILLKDYESACEALYDGFKLDPGNSEIENALREALESLKASAITEVC</sequence>
<dbReference type="SUPFAM" id="SSF48403">
    <property type="entry name" value="Ankyrin repeat"/>
    <property type="match status" value="1"/>
</dbReference>
<reference evidence="4" key="2">
    <citation type="submission" date="2013-12" db="EMBL/GenBank/DDBJ databases">
        <authorList>
            <person name="Yu Y."/>
            <person name="Lee S."/>
            <person name="de Baynast K."/>
            <person name="Wissotski M."/>
            <person name="Liu L."/>
            <person name="Talag J."/>
            <person name="Goicoechea J."/>
            <person name="Angelova A."/>
            <person name="Jetty R."/>
            <person name="Kudrna D."/>
            <person name="Golser W."/>
            <person name="Rivera L."/>
            <person name="Zhang J."/>
            <person name="Wing R."/>
        </authorList>
    </citation>
    <scope>NUCLEOTIDE SEQUENCE</scope>
</reference>
<reference evidence="3 4" key="1">
    <citation type="submission" date="2012-08" db="EMBL/GenBank/DDBJ databases">
        <title>Oryza genome evolution.</title>
        <authorList>
            <person name="Wing R.A."/>
        </authorList>
    </citation>
    <scope>NUCLEOTIDE SEQUENCE</scope>
</reference>
<feature type="repeat" description="TPR" evidence="2">
    <location>
        <begin position="503"/>
        <end position="536"/>
    </location>
</feature>
<evidence type="ECO:0000313" key="3">
    <source>
        <dbReference type="EnsemblPlants" id="LPERR02G13830.2"/>
    </source>
</evidence>
<dbReference type="SUPFAM" id="SSF48452">
    <property type="entry name" value="TPR-like"/>
    <property type="match status" value="1"/>
</dbReference>
<dbReference type="Pfam" id="PF00023">
    <property type="entry name" value="Ank"/>
    <property type="match status" value="3"/>
</dbReference>
<dbReference type="Proteomes" id="UP000032180">
    <property type="component" value="Chromosome 2"/>
</dbReference>
<name>A0A0D9VG48_9ORYZ</name>